<proteinExistence type="predicted"/>
<name>A0A2Z7BMR3_9LAMI</name>
<dbReference type="Proteomes" id="UP000250235">
    <property type="component" value="Unassembled WGS sequence"/>
</dbReference>
<keyword evidence="2" id="KW-1185">Reference proteome</keyword>
<dbReference type="EMBL" id="KV004540">
    <property type="protein sequence ID" value="KZV35596.1"/>
    <property type="molecule type" value="Genomic_DNA"/>
</dbReference>
<organism evidence="1 2">
    <name type="scientific">Dorcoceras hygrometricum</name>
    <dbReference type="NCBI Taxonomy" id="472368"/>
    <lineage>
        <taxon>Eukaryota</taxon>
        <taxon>Viridiplantae</taxon>
        <taxon>Streptophyta</taxon>
        <taxon>Embryophyta</taxon>
        <taxon>Tracheophyta</taxon>
        <taxon>Spermatophyta</taxon>
        <taxon>Magnoliopsida</taxon>
        <taxon>eudicotyledons</taxon>
        <taxon>Gunneridae</taxon>
        <taxon>Pentapetalae</taxon>
        <taxon>asterids</taxon>
        <taxon>lamiids</taxon>
        <taxon>Lamiales</taxon>
        <taxon>Gesneriaceae</taxon>
        <taxon>Didymocarpoideae</taxon>
        <taxon>Trichosporeae</taxon>
        <taxon>Loxocarpinae</taxon>
        <taxon>Dorcoceras</taxon>
    </lineage>
</organism>
<accession>A0A2Z7BMR3</accession>
<evidence type="ECO:0000313" key="1">
    <source>
        <dbReference type="EMBL" id="KZV35596.1"/>
    </source>
</evidence>
<sequence length="120" mass="13541">MNQLLREDKDEIDVALRKRCIRCWCSSAVEDETAVCSAVEDETAVGVFQSLKQSVVAKHSAVGSSVEEDTSCCINTEDDKRLQKKGHKDNTVGTLQNTFQREETCVQRMNLNKGYLREKI</sequence>
<gene>
    <name evidence="1" type="ORF">F511_23639</name>
</gene>
<reference evidence="1 2" key="1">
    <citation type="journal article" date="2015" name="Proc. Natl. Acad. Sci. U.S.A.">
        <title>The resurrection genome of Boea hygrometrica: A blueprint for survival of dehydration.</title>
        <authorList>
            <person name="Xiao L."/>
            <person name="Yang G."/>
            <person name="Zhang L."/>
            <person name="Yang X."/>
            <person name="Zhao S."/>
            <person name="Ji Z."/>
            <person name="Zhou Q."/>
            <person name="Hu M."/>
            <person name="Wang Y."/>
            <person name="Chen M."/>
            <person name="Xu Y."/>
            <person name="Jin H."/>
            <person name="Xiao X."/>
            <person name="Hu G."/>
            <person name="Bao F."/>
            <person name="Hu Y."/>
            <person name="Wan P."/>
            <person name="Li L."/>
            <person name="Deng X."/>
            <person name="Kuang T."/>
            <person name="Xiang C."/>
            <person name="Zhu J.K."/>
            <person name="Oliver M.J."/>
            <person name="He Y."/>
        </authorList>
    </citation>
    <scope>NUCLEOTIDE SEQUENCE [LARGE SCALE GENOMIC DNA]</scope>
    <source>
        <strain evidence="2">cv. XS01</strain>
    </source>
</reference>
<protein>
    <submittedName>
        <fullName evidence="1">Pentatricopeptide repeat-containing protein chloroplastic-like</fullName>
    </submittedName>
</protein>
<dbReference type="AlphaFoldDB" id="A0A2Z7BMR3"/>
<evidence type="ECO:0000313" key="2">
    <source>
        <dbReference type="Proteomes" id="UP000250235"/>
    </source>
</evidence>